<dbReference type="EC" id="5.6.2.4" evidence="7"/>
<dbReference type="RefSeq" id="WP_134779230.1">
    <property type="nucleotide sequence ID" value="NZ_SPDS01000001.1"/>
</dbReference>
<sequence length="605" mass="66988">METNVPLDQSQLSVVTAVPDERLFVVAGAGQGKTEVLISRILALEEQGINSADEILVLSFSRAAVEAVRMRASLSGIRDVGVLTFDAFAARLILDEGEEPSHGFDERIRQATDLLRGEFVPQIVDPLQHLLIDEAQDLVGDRADMVLALLQALSPDAGFTILGDPLQGIYDFQLDSSRVQMTSNELIDTIITEFGAKKLALANYYRAETDETKLLIPVANSIRDMETSEANAEHAHAALDDFVSGQVGPDFLAETGALEPLFDDSTALLASTNFEVLKASEILWENNIEHVVRRRAQDMSLAPWVYEVIGKYPARIYPYEEILGRLSGFEVLQADEIWKSLKRTEGNLSAPEILDTSLLTRRLRSKATPLALTVRDSHRLTLSTVHRAKGLEFTNVLYLPPEKGSPPSRISWDTLRQRYVALSRAREQILISSFPRNVNLAHKTLNNGNTSVELRFFGNRRPSPYRMEFGNDSIDAAVPFKTDTFSAQEILNVLRRDDLLGRPISGLVDPESFEDDGFPRYILQTNDGSPIGRTSVSFAAALKNAFSWSGAKSWIWPQGFVGARVISLETATGNQEETEAAGLVPSGMWLVPRLTGLIRPIWKKV</sequence>
<keyword evidence="3 11" id="KW-0347">Helicase</keyword>
<evidence type="ECO:0000256" key="3">
    <source>
        <dbReference type="ARBA" id="ARBA00022806"/>
    </source>
</evidence>
<organism evidence="11 12">
    <name type="scientific">Glutamicibacter arilaitensis</name>
    <dbReference type="NCBI Taxonomy" id="256701"/>
    <lineage>
        <taxon>Bacteria</taxon>
        <taxon>Bacillati</taxon>
        <taxon>Actinomycetota</taxon>
        <taxon>Actinomycetes</taxon>
        <taxon>Micrococcales</taxon>
        <taxon>Micrococcaceae</taxon>
        <taxon>Glutamicibacter</taxon>
    </lineage>
</organism>
<dbReference type="InterPro" id="IPR014016">
    <property type="entry name" value="UvrD-like_ATP-bd"/>
</dbReference>
<dbReference type="InterPro" id="IPR000212">
    <property type="entry name" value="DNA_helicase_UvrD/REP"/>
</dbReference>
<evidence type="ECO:0000259" key="9">
    <source>
        <dbReference type="Pfam" id="PF00580"/>
    </source>
</evidence>
<evidence type="ECO:0000256" key="6">
    <source>
        <dbReference type="ARBA" id="ARBA00034617"/>
    </source>
</evidence>
<keyword evidence="4" id="KW-0067">ATP-binding</keyword>
<keyword evidence="2" id="KW-0378">Hydrolase</keyword>
<comment type="catalytic activity">
    <reaction evidence="8">
        <text>ATP + H2O = ADP + phosphate + H(+)</text>
        <dbReference type="Rhea" id="RHEA:13065"/>
        <dbReference type="ChEBI" id="CHEBI:15377"/>
        <dbReference type="ChEBI" id="CHEBI:15378"/>
        <dbReference type="ChEBI" id="CHEBI:30616"/>
        <dbReference type="ChEBI" id="CHEBI:43474"/>
        <dbReference type="ChEBI" id="CHEBI:456216"/>
        <dbReference type="EC" id="5.6.2.4"/>
    </reaction>
</comment>
<evidence type="ECO:0000256" key="5">
    <source>
        <dbReference type="ARBA" id="ARBA00023235"/>
    </source>
</evidence>
<proteinExistence type="predicted"/>
<evidence type="ECO:0000259" key="10">
    <source>
        <dbReference type="Pfam" id="PF13361"/>
    </source>
</evidence>
<evidence type="ECO:0000256" key="4">
    <source>
        <dbReference type="ARBA" id="ARBA00022840"/>
    </source>
</evidence>
<name>A0A4Y8TXY5_9MICC</name>
<accession>A0A4Y8TXY5</accession>
<dbReference type="InterPro" id="IPR027417">
    <property type="entry name" value="P-loop_NTPase"/>
</dbReference>
<dbReference type="Gene3D" id="3.40.50.300">
    <property type="entry name" value="P-loop containing nucleotide triphosphate hydrolases"/>
    <property type="match status" value="2"/>
</dbReference>
<evidence type="ECO:0000313" key="12">
    <source>
        <dbReference type="Proteomes" id="UP000297638"/>
    </source>
</evidence>
<keyword evidence="5" id="KW-0413">Isomerase</keyword>
<dbReference type="AlphaFoldDB" id="A0A4Y8TXY5"/>
<reference evidence="11 12" key="1">
    <citation type="submission" date="2019-03" db="EMBL/GenBank/DDBJ databases">
        <title>Glutamicibacter sp. LJH19 genome.</title>
        <authorList>
            <person name="Sinai Borker S."/>
            <person name="Kumar R."/>
        </authorList>
    </citation>
    <scope>NUCLEOTIDE SEQUENCE [LARGE SCALE GENOMIC DNA]</scope>
    <source>
        <strain evidence="11 12">LJH19</strain>
    </source>
</reference>
<evidence type="ECO:0000256" key="1">
    <source>
        <dbReference type="ARBA" id="ARBA00022741"/>
    </source>
</evidence>
<gene>
    <name evidence="11" type="ORF">EXY26_02350</name>
</gene>
<feature type="domain" description="UvrD-like helicase C-terminal" evidence="10">
    <location>
        <begin position="376"/>
        <end position="433"/>
    </location>
</feature>
<keyword evidence="1" id="KW-0547">Nucleotide-binding</keyword>
<evidence type="ECO:0000256" key="2">
    <source>
        <dbReference type="ARBA" id="ARBA00022801"/>
    </source>
</evidence>
<dbReference type="GO" id="GO:0016887">
    <property type="term" value="F:ATP hydrolysis activity"/>
    <property type="evidence" value="ECO:0007669"/>
    <property type="project" value="RHEA"/>
</dbReference>
<evidence type="ECO:0000313" key="11">
    <source>
        <dbReference type="EMBL" id="TFH55933.1"/>
    </source>
</evidence>
<comment type="caution">
    <text evidence="11">The sequence shown here is derived from an EMBL/GenBank/DDBJ whole genome shotgun (WGS) entry which is preliminary data.</text>
</comment>
<evidence type="ECO:0000256" key="7">
    <source>
        <dbReference type="ARBA" id="ARBA00034808"/>
    </source>
</evidence>
<dbReference type="GO" id="GO:0005524">
    <property type="term" value="F:ATP binding"/>
    <property type="evidence" value="ECO:0007669"/>
    <property type="project" value="UniProtKB-KW"/>
</dbReference>
<dbReference type="GO" id="GO:0043138">
    <property type="term" value="F:3'-5' DNA helicase activity"/>
    <property type="evidence" value="ECO:0007669"/>
    <property type="project" value="UniProtKB-EC"/>
</dbReference>
<feature type="domain" description="UvrD-like helicase ATP-binding" evidence="9">
    <location>
        <begin position="103"/>
        <end position="173"/>
    </location>
</feature>
<dbReference type="GO" id="GO:0003677">
    <property type="term" value="F:DNA binding"/>
    <property type="evidence" value="ECO:0007669"/>
    <property type="project" value="InterPro"/>
</dbReference>
<dbReference type="EMBL" id="SPDS01000001">
    <property type="protein sequence ID" value="TFH55933.1"/>
    <property type="molecule type" value="Genomic_DNA"/>
</dbReference>
<dbReference type="Pfam" id="PF00580">
    <property type="entry name" value="UvrD-helicase"/>
    <property type="match status" value="2"/>
</dbReference>
<dbReference type="PANTHER" id="PTHR11070">
    <property type="entry name" value="UVRD / RECB / PCRA DNA HELICASE FAMILY MEMBER"/>
    <property type="match status" value="1"/>
</dbReference>
<protein>
    <recommendedName>
        <fullName evidence="7">DNA 3'-5' helicase</fullName>
        <ecNumber evidence="7">5.6.2.4</ecNumber>
    </recommendedName>
</protein>
<feature type="domain" description="UvrD-like helicase ATP-binding" evidence="9">
    <location>
        <begin position="8"/>
        <end position="97"/>
    </location>
</feature>
<dbReference type="InterPro" id="IPR014017">
    <property type="entry name" value="DNA_helicase_UvrD-like_C"/>
</dbReference>
<dbReference type="Pfam" id="PF13361">
    <property type="entry name" value="UvrD_C"/>
    <property type="match status" value="1"/>
</dbReference>
<dbReference type="Proteomes" id="UP000297638">
    <property type="component" value="Unassembled WGS sequence"/>
</dbReference>
<evidence type="ECO:0000256" key="8">
    <source>
        <dbReference type="ARBA" id="ARBA00048988"/>
    </source>
</evidence>
<comment type="catalytic activity">
    <reaction evidence="6">
        <text>Couples ATP hydrolysis with the unwinding of duplex DNA by translocating in the 3'-5' direction.</text>
        <dbReference type="EC" id="5.6.2.4"/>
    </reaction>
</comment>
<dbReference type="SUPFAM" id="SSF52540">
    <property type="entry name" value="P-loop containing nucleoside triphosphate hydrolases"/>
    <property type="match status" value="1"/>
</dbReference>